<dbReference type="EMBL" id="JBCFQK010000036">
    <property type="protein sequence ID" value="MFA9195865.1"/>
    <property type="molecule type" value="Genomic_DNA"/>
</dbReference>
<comment type="caution">
    <text evidence="1">The sequence shown here is derived from an EMBL/GenBank/DDBJ whole genome shotgun (WGS) entry which is preliminary data.</text>
</comment>
<accession>A0ABV4TP10</accession>
<keyword evidence="2" id="KW-1185">Reference proteome</keyword>
<proteinExistence type="predicted"/>
<evidence type="ECO:0000313" key="2">
    <source>
        <dbReference type="Proteomes" id="UP001574170"/>
    </source>
</evidence>
<gene>
    <name evidence="1" type="ORF">AAGV33_15745</name>
</gene>
<dbReference type="Proteomes" id="UP001574170">
    <property type="component" value="Unassembled WGS sequence"/>
</dbReference>
<protein>
    <submittedName>
        <fullName evidence="1">Uncharacterized protein</fullName>
    </submittedName>
</protein>
<feature type="non-terminal residue" evidence="1">
    <location>
        <position position="1"/>
    </location>
</feature>
<organism evidence="1 2">
    <name type="scientific">Flavobacterium magnesitis</name>
    <dbReference type="NCBI Taxonomy" id="3138077"/>
    <lineage>
        <taxon>Bacteria</taxon>
        <taxon>Pseudomonadati</taxon>
        <taxon>Bacteroidota</taxon>
        <taxon>Flavobacteriia</taxon>
        <taxon>Flavobacteriales</taxon>
        <taxon>Flavobacteriaceae</taxon>
        <taxon>Flavobacterium</taxon>
    </lineage>
</organism>
<dbReference type="RefSeq" id="WP_373393296.1">
    <property type="nucleotide sequence ID" value="NZ_JBCFQK010000036.1"/>
</dbReference>
<sequence>DNSGNPFLRFFSKKRLQRIAGGRLIEYTKNSAPKIEKILKQVQNKKKSPTTFVIGDSPIYFVCKLPTEYCVLKTIR</sequence>
<reference evidence="1 2" key="1">
    <citation type="submission" date="2024-04" db="EMBL/GenBank/DDBJ databases">
        <title>New Clade of Flavobacterium.</title>
        <authorList>
            <person name="Matos L."/>
            <person name="Proenca D.N."/>
            <person name="Fransisco R.M."/>
            <person name="Chung A.P."/>
            <person name="Maccario L."/>
            <person name="Sorensen S.J."/>
            <person name="Morais P.V."/>
        </authorList>
    </citation>
    <scope>NUCLEOTIDE SEQUENCE [LARGE SCALE GENOMIC DNA]</scope>
    <source>
        <strain evidence="1 2">FBOR7N2.3</strain>
    </source>
</reference>
<name>A0ABV4TP10_9FLAO</name>
<evidence type="ECO:0000313" key="1">
    <source>
        <dbReference type="EMBL" id="MFA9195865.1"/>
    </source>
</evidence>